<keyword evidence="1 4" id="KW-0547">Nucleotide-binding</keyword>
<dbReference type="GO" id="GO:0043093">
    <property type="term" value="P:FtsZ-dependent cytokinesis"/>
    <property type="evidence" value="ECO:0007669"/>
    <property type="project" value="UniProtKB-UniRule"/>
</dbReference>
<accession>A0ABC7ZIT8</accession>
<evidence type="ECO:0000313" key="8">
    <source>
        <dbReference type="EMBL" id="AFQ04045.1"/>
    </source>
</evidence>
<dbReference type="RefSeq" id="WP_010869382.1">
    <property type="nucleotide sequence ID" value="NC_018497.1"/>
</dbReference>
<dbReference type="GO" id="GO:0005525">
    <property type="term" value="F:GTP binding"/>
    <property type="evidence" value="ECO:0007669"/>
    <property type="project" value="UniProtKB-UniRule"/>
</dbReference>
<sequence length="369" mass="41604">MDENETQFNKLNQVKNKLKIGVFGIGGAGNNIVDASLYHYPNLASENIHFYAINSDLQHLAFKTNVKNKLLIQDHTNKGFGAGGDPAKGASLAISFQEQFNTLTDGYDFCILVAGFGKGTGTGATPVFSKILKTKKILNVAIVTYPSLNEGLTVRNKATKGLEILNKATDSYMLFCNEKCTNGIYQLANTEIVSAIKNLIELITIPLQQNIDFEDVRAFFQTKKTNQDQQLFTVTHPFSFSFDSKDSIEQFAKQFKNFEKVSYFDHSIVGAKKVLLKANINQKIVKLNFKQIQDIIWTKIDNYQLEIRLGVDFVTTIPNIQIFILSEHKNPVSLPIDNKSTENNQNKLKLLDELKELGMKYVKHQNQIY</sequence>
<feature type="binding site" evidence="4">
    <location>
        <position position="189"/>
    </location>
    <ligand>
        <name>GTP</name>
        <dbReference type="ChEBI" id="CHEBI:37565"/>
    </ligand>
</feature>
<name>A0ABC7ZIT8_MYCGT</name>
<dbReference type="GO" id="GO:0000917">
    <property type="term" value="P:division septum assembly"/>
    <property type="evidence" value="ECO:0007669"/>
    <property type="project" value="UniProtKB-KW"/>
</dbReference>
<dbReference type="InterPro" id="IPR003008">
    <property type="entry name" value="Tubulin_FtsZ_GTPase"/>
</dbReference>
<reference evidence="8 9" key="1">
    <citation type="journal article" date="2012" name="J. Bacteriol.">
        <title>Draft Genome Sequences of Four Axenic Mycoplasma genitalium Strains Isolated from Denmark, Japan, and Australia.</title>
        <authorList>
            <person name="McGowin C.L."/>
            <person name="Ma L."/>
            <person name="Jensen J.S."/>
            <person name="Mancuso M.M."/>
            <person name="Hamasuna R."/>
            <person name="Adegboye D."/>
            <person name="Martin D.H."/>
        </authorList>
    </citation>
    <scope>NUCLEOTIDE SEQUENCE [LARGE SCALE GENOMIC DNA]</scope>
    <source>
        <strain evidence="8 9">M6320</strain>
    </source>
</reference>
<dbReference type="PRINTS" id="PR00423">
    <property type="entry name" value="CELLDVISFTSZ"/>
</dbReference>
<comment type="subunit">
    <text evidence="4">Homodimer. Polymerizes to form a dynamic ring structure in a strictly GTP-dependent manner. Interacts directly with several other division proteins.</text>
</comment>
<evidence type="ECO:0000256" key="1">
    <source>
        <dbReference type="ARBA" id="ARBA00022741"/>
    </source>
</evidence>
<dbReference type="InterPro" id="IPR020805">
    <property type="entry name" value="Cell_div_FtsZ_CS"/>
</dbReference>
<dbReference type="PROSITE" id="PS01134">
    <property type="entry name" value="FTSZ_1"/>
    <property type="match status" value="1"/>
</dbReference>
<dbReference type="InterPro" id="IPR036525">
    <property type="entry name" value="Tubulin/FtsZ_GTPase_sf"/>
</dbReference>
<dbReference type="SMR" id="A0ABC7ZIT8"/>
<feature type="binding site" evidence="4">
    <location>
        <begin position="119"/>
        <end position="121"/>
    </location>
    <ligand>
        <name>GTP</name>
        <dbReference type="ChEBI" id="CHEBI:37565"/>
    </ligand>
</feature>
<dbReference type="GO" id="GO:0051258">
    <property type="term" value="P:protein polymerization"/>
    <property type="evidence" value="ECO:0007669"/>
    <property type="project" value="UniProtKB-UniRule"/>
</dbReference>
<keyword evidence="4 6" id="KW-0131">Cell cycle</keyword>
<dbReference type="PANTHER" id="PTHR30314:SF3">
    <property type="entry name" value="MITOCHONDRIAL DIVISION PROTEIN FSZA"/>
    <property type="match status" value="1"/>
</dbReference>
<evidence type="ECO:0000313" key="9">
    <source>
        <dbReference type="Proteomes" id="UP000005254"/>
    </source>
</evidence>
<organism evidence="8 9">
    <name type="scientific">Mycoplasmoides genitalium M6320</name>
    <dbReference type="NCBI Taxonomy" id="662945"/>
    <lineage>
        <taxon>Bacteria</taxon>
        <taxon>Bacillati</taxon>
        <taxon>Mycoplasmatota</taxon>
        <taxon>Mycoplasmoidales</taxon>
        <taxon>Mycoplasmoidaceae</taxon>
        <taxon>Mycoplasmoides</taxon>
    </lineage>
</organism>
<dbReference type="PANTHER" id="PTHR30314">
    <property type="entry name" value="CELL DIVISION PROTEIN FTSZ-RELATED"/>
    <property type="match status" value="1"/>
</dbReference>
<dbReference type="GO" id="GO:0032153">
    <property type="term" value="C:cell division site"/>
    <property type="evidence" value="ECO:0007669"/>
    <property type="project" value="UniProtKB-UniRule"/>
</dbReference>
<comment type="function">
    <text evidence="4 6">Essential cell division protein that forms a contractile ring structure (Z ring) at the future cell division site. The regulation of the ring assembly controls the timing and the location of cell division. One of the functions of the FtsZ ring is to recruit other cell division proteins to the septum to produce a new cell wall between the dividing cells. Binds GTP and shows GTPase activity.</text>
</comment>
<dbReference type="InterPro" id="IPR000158">
    <property type="entry name" value="Cell_div_FtsZ"/>
</dbReference>
<evidence type="ECO:0000256" key="2">
    <source>
        <dbReference type="ARBA" id="ARBA00023134"/>
    </source>
</evidence>
<comment type="similarity">
    <text evidence="4 6">Belongs to the FtsZ family.</text>
</comment>
<comment type="caution">
    <text evidence="4">Lacks conserved residue(s) required for the propagation of feature annotation.</text>
</comment>
<dbReference type="HAMAP" id="MF_00909">
    <property type="entry name" value="FtsZ"/>
    <property type="match status" value="1"/>
</dbReference>
<dbReference type="Proteomes" id="UP000005254">
    <property type="component" value="Chromosome"/>
</dbReference>
<dbReference type="AlphaFoldDB" id="A0ABC7ZIT8"/>
<dbReference type="EMBL" id="CP003772">
    <property type="protein sequence ID" value="AFQ04045.1"/>
    <property type="molecule type" value="Genomic_DNA"/>
</dbReference>
<keyword evidence="4" id="KW-0963">Cytoplasm</keyword>
<keyword evidence="2 4" id="KW-0342">GTP-binding</keyword>
<feature type="binding site" evidence="4">
    <location>
        <position position="150"/>
    </location>
    <ligand>
        <name>GTP</name>
        <dbReference type="ChEBI" id="CHEBI:37565"/>
    </ligand>
</feature>
<evidence type="ECO:0000256" key="3">
    <source>
        <dbReference type="ARBA" id="ARBA00023210"/>
    </source>
</evidence>
<feature type="domain" description="Tubulin/FtsZ GTPase" evidence="7">
    <location>
        <begin position="19"/>
        <end position="207"/>
    </location>
</feature>
<dbReference type="GO" id="GO:0005737">
    <property type="term" value="C:cytoplasm"/>
    <property type="evidence" value="ECO:0007669"/>
    <property type="project" value="UniProtKB-SubCell"/>
</dbReference>
<proteinExistence type="inferred from homology"/>
<dbReference type="Pfam" id="PF00091">
    <property type="entry name" value="Tubulin"/>
    <property type="match status" value="1"/>
</dbReference>
<dbReference type="GO" id="GO:0003924">
    <property type="term" value="F:GTPase activity"/>
    <property type="evidence" value="ECO:0007669"/>
    <property type="project" value="UniProtKB-UniRule"/>
</dbReference>
<gene>
    <name evidence="4" type="primary">ftsZ</name>
    <name evidence="8" type="ORF">CM1_01340</name>
</gene>
<keyword evidence="3 4" id="KW-0717">Septation</keyword>
<protein>
    <recommendedName>
        <fullName evidence="4 5">Cell division protein FtsZ</fullName>
    </recommendedName>
</protein>
<evidence type="ECO:0000256" key="4">
    <source>
        <dbReference type="HAMAP-Rule" id="MF_00909"/>
    </source>
</evidence>
<dbReference type="Gene3D" id="3.40.50.1440">
    <property type="entry name" value="Tubulin/FtsZ, GTPase domain"/>
    <property type="match status" value="1"/>
</dbReference>
<dbReference type="InterPro" id="IPR045061">
    <property type="entry name" value="FtsZ/CetZ"/>
</dbReference>
<dbReference type="NCBIfam" id="TIGR00065">
    <property type="entry name" value="ftsZ"/>
    <property type="match status" value="1"/>
</dbReference>
<evidence type="ECO:0000256" key="5">
    <source>
        <dbReference type="NCBIfam" id="TIGR00065"/>
    </source>
</evidence>
<keyword evidence="4 6" id="KW-0132">Cell division</keyword>
<dbReference type="CDD" id="cd02201">
    <property type="entry name" value="FtsZ_type1"/>
    <property type="match status" value="1"/>
</dbReference>
<dbReference type="SMART" id="SM00864">
    <property type="entry name" value="Tubulin"/>
    <property type="match status" value="1"/>
</dbReference>
<dbReference type="GeneID" id="99647078"/>
<feature type="binding site" evidence="4">
    <location>
        <begin position="27"/>
        <end position="31"/>
    </location>
    <ligand>
        <name>GTP</name>
        <dbReference type="ChEBI" id="CHEBI:37565"/>
    </ligand>
</feature>
<dbReference type="SUPFAM" id="SSF52490">
    <property type="entry name" value="Tubulin nucleotide-binding domain-like"/>
    <property type="match status" value="1"/>
</dbReference>
<dbReference type="KEGG" id="mgx:CM1_01340"/>
<evidence type="ECO:0000259" key="7">
    <source>
        <dbReference type="SMART" id="SM00864"/>
    </source>
</evidence>
<evidence type="ECO:0000256" key="6">
    <source>
        <dbReference type="RuleBase" id="RU000631"/>
    </source>
</evidence>
<comment type="subcellular location">
    <subcellularLocation>
        <location evidence="4">Cytoplasm</location>
    </subcellularLocation>
    <text evidence="4">Assembles at midcell at the inner surface of the cytoplasmic membrane.</text>
</comment>
<dbReference type="PROSITE" id="PS01135">
    <property type="entry name" value="FTSZ_2"/>
    <property type="match status" value="1"/>
</dbReference>